<dbReference type="InterPro" id="IPR006458">
    <property type="entry name" value="Ovate_C"/>
</dbReference>
<comment type="function">
    <text evidence="6">Transcriptional repressor that regulates multiple aspects of plant growth and development.</text>
</comment>
<evidence type="ECO:0000256" key="4">
    <source>
        <dbReference type="ARBA" id="ARBA00023163"/>
    </source>
</evidence>
<reference evidence="10" key="1">
    <citation type="journal article" date="2019" name="Gigascience">
        <title>De novo genome assembly of the endangered Acer yangbiense, a plant species with extremely small populations endemic to Yunnan Province, China.</title>
        <authorList>
            <person name="Yang J."/>
            <person name="Wariss H.M."/>
            <person name="Tao L."/>
            <person name="Zhang R."/>
            <person name="Yun Q."/>
            <person name="Hollingsworth P."/>
            <person name="Dao Z."/>
            <person name="Luo G."/>
            <person name="Guo H."/>
            <person name="Ma Y."/>
            <person name="Sun W."/>
        </authorList>
    </citation>
    <scope>NUCLEOTIDE SEQUENCE [LARGE SCALE GENOMIC DNA]</scope>
    <source>
        <strain evidence="10">cv. br00</strain>
    </source>
</reference>
<evidence type="ECO:0000256" key="5">
    <source>
        <dbReference type="ARBA" id="ARBA00023242"/>
    </source>
</evidence>
<dbReference type="PANTHER" id="PTHR33057">
    <property type="entry name" value="TRANSCRIPTION REPRESSOR OFP7-RELATED"/>
    <property type="match status" value="1"/>
</dbReference>
<keyword evidence="7" id="KW-0472">Membrane</keyword>
<evidence type="ECO:0000256" key="7">
    <source>
        <dbReference type="SAM" id="Phobius"/>
    </source>
</evidence>
<evidence type="ECO:0000256" key="3">
    <source>
        <dbReference type="ARBA" id="ARBA00023015"/>
    </source>
</evidence>
<keyword evidence="5 6" id="KW-0539">Nucleus</keyword>
<organism evidence="9 10">
    <name type="scientific">Salix brachista</name>
    <dbReference type="NCBI Taxonomy" id="2182728"/>
    <lineage>
        <taxon>Eukaryota</taxon>
        <taxon>Viridiplantae</taxon>
        <taxon>Streptophyta</taxon>
        <taxon>Embryophyta</taxon>
        <taxon>Tracheophyta</taxon>
        <taxon>Spermatophyta</taxon>
        <taxon>Magnoliopsida</taxon>
        <taxon>eudicotyledons</taxon>
        <taxon>Gunneridae</taxon>
        <taxon>Pentapetalae</taxon>
        <taxon>rosids</taxon>
        <taxon>fabids</taxon>
        <taxon>Malpighiales</taxon>
        <taxon>Salicaceae</taxon>
        <taxon>Saliceae</taxon>
        <taxon>Salix</taxon>
    </lineage>
</organism>
<evidence type="ECO:0000313" key="10">
    <source>
        <dbReference type="Proteomes" id="UP000326939"/>
    </source>
</evidence>
<evidence type="ECO:0000259" key="8">
    <source>
        <dbReference type="PROSITE" id="PS51754"/>
    </source>
</evidence>
<evidence type="ECO:0000313" key="9">
    <source>
        <dbReference type="EMBL" id="KAB5524039.1"/>
    </source>
</evidence>
<dbReference type="AlphaFoldDB" id="A0A5N5JY24"/>
<keyword evidence="2 6" id="KW-0678">Repressor</keyword>
<dbReference type="Proteomes" id="UP000326939">
    <property type="component" value="Chromosome 15"/>
</dbReference>
<sequence>MLFFSKEKKQYLDDVSSSTSCPVLPRLLTTNASLFLLILSFLYAVSKVVKRSKEYESSTRSMLGHGFGPEPQFESLFLSVGAMDAGEDYERKATRKKSSYRISLSASLPEDVCGAFSGDTICPVKLSEDPFSDMRASISEMLQNVGVHDWDEMEELVYCYISLNSPDLHRVIADAFLSLSCPFF</sequence>
<keyword evidence="7" id="KW-0812">Transmembrane</keyword>
<feature type="transmembrane region" description="Helical" evidence="7">
    <location>
        <begin position="23"/>
        <end position="45"/>
    </location>
</feature>
<keyword evidence="4 6" id="KW-0804">Transcription</keyword>
<dbReference type="EMBL" id="VDCV01000015">
    <property type="protein sequence ID" value="KAB5524039.1"/>
    <property type="molecule type" value="Genomic_DNA"/>
</dbReference>
<proteinExistence type="predicted"/>
<keyword evidence="7" id="KW-1133">Transmembrane helix</keyword>
<evidence type="ECO:0000256" key="6">
    <source>
        <dbReference type="RuleBase" id="RU367028"/>
    </source>
</evidence>
<keyword evidence="10" id="KW-1185">Reference proteome</keyword>
<comment type="caution">
    <text evidence="9">The sequence shown here is derived from an EMBL/GenBank/DDBJ whole genome shotgun (WGS) entry which is preliminary data.</text>
</comment>
<protein>
    <recommendedName>
        <fullName evidence="6">Transcription repressor</fullName>
    </recommendedName>
    <alternativeName>
        <fullName evidence="6">Ovate family protein</fullName>
    </alternativeName>
</protein>
<feature type="domain" description="OVATE" evidence="8">
    <location>
        <begin position="123"/>
        <end position="182"/>
    </location>
</feature>
<evidence type="ECO:0000256" key="2">
    <source>
        <dbReference type="ARBA" id="ARBA00022491"/>
    </source>
</evidence>
<dbReference type="Pfam" id="PF04844">
    <property type="entry name" value="Ovate"/>
    <property type="match status" value="1"/>
</dbReference>
<dbReference type="GO" id="GO:0005634">
    <property type="term" value="C:nucleus"/>
    <property type="evidence" value="ECO:0007669"/>
    <property type="project" value="UniProtKB-SubCell"/>
</dbReference>
<accession>A0A5N5JY24</accession>
<dbReference type="GO" id="GO:0045892">
    <property type="term" value="P:negative regulation of DNA-templated transcription"/>
    <property type="evidence" value="ECO:0007669"/>
    <property type="project" value="UniProtKB-UniRule"/>
</dbReference>
<dbReference type="PANTHER" id="PTHR33057:SF110">
    <property type="entry name" value="TRANSCRIPTION REPRESSOR"/>
    <property type="match status" value="1"/>
</dbReference>
<keyword evidence="3 6" id="KW-0805">Transcription regulation</keyword>
<gene>
    <name evidence="9" type="ORF">DKX38_021788</name>
</gene>
<comment type="subcellular location">
    <subcellularLocation>
        <location evidence="1 6">Nucleus</location>
    </subcellularLocation>
</comment>
<evidence type="ECO:0000256" key="1">
    <source>
        <dbReference type="ARBA" id="ARBA00004123"/>
    </source>
</evidence>
<name>A0A5N5JY24_9ROSI</name>
<dbReference type="NCBIfam" id="TIGR01568">
    <property type="entry name" value="A_thal_3678"/>
    <property type="match status" value="1"/>
</dbReference>
<dbReference type="InterPro" id="IPR038933">
    <property type="entry name" value="Ovate"/>
</dbReference>
<dbReference type="PROSITE" id="PS51754">
    <property type="entry name" value="OVATE"/>
    <property type="match status" value="1"/>
</dbReference>